<dbReference type="InterPro" id="IPR036397">
    <property type="entry name" value="RNaseH_sf"/>
</dbReference>
<comment type="caution">
    <text evidence="1">The sequence shown here is derived from an EMBL/GenBank/DDBJ whole genome shotgun (WGS) entry which is preliminary data.</text>
</comment>
<dbReference type="Gene3D" id="3.30.420.10">
    <property type="entry name" value="Ribonuclease H-like superfamily/Ribonuclease H"/>
    <property type="match status" value="1"/>
</dbReference>
<dbReference type="EMBL" id="AVOT02106204">
    <property type="protein sequence ID" value="MBW0579895.1"/>
    <property type="molecule type" value="Genomic_DNA"/>
</dbReference>
<organism evidence="1 2">
    <name type="scientific">Austropuccinia psidii MF-1</name>
    <dbReference type="NCBI Taxonomy" id="1389203"/>
    <lineage>
        <taxon>Eukaryota</taxon>
        <taxon>Fungi</taxon>
        <taxon>Dikarya</taxon>
        <taxon>Basidiomycota</taxon>
        <taxon>Pucciniomycotina</taxon>
        <taxon>Pucciniomycetes</taxon>
        <taxon>Pucciniales</taxon>
        <taxon>Sphaerophragmiaceae</taxon>
        <taxon>Austropuccinia</taxon>
    </lineage>
</organism>
<keyword evidence="2" id="KW-1185">Reference proteome</keyword>
<protein>
    <recommendedName>
        <fullName evidence="3">Integrase catalytic domain-containing protein</fullName>
    </recommendedName>
</protein>
<dbReference type="AlphaFoldDB" id="A0A9Q3KIL0"/>
<evidence type="ECO:0000313" key="1">
    <source>
        <dbReference type="EMBL" id="MBW0579895.1"/>
    </source>
</evidence>
<sequence length="101" mass="11550">MCDTRQKPNRSTSKKSGLMIHINKPKSPLEVVHMDWVTALLASGDKRYNACLVIVDRYSENPIFLPCHKDVTTMDTALLLWIIVITHTELFKKVNNLLLSK</sequence>
<dbReference type="SUPFAM" id="SSF53098">
    <property type="entry name" value="Ribonuclease H-like"/>
    <property type="match status" value="1"/>
</dbReference>
<gene>
    <name evidence="1" type="ORF">O181_119610</name>
</gene>
<name>A0A9Q3KIL0_9BASI</name>
<evidence type="ECO:0008006" key="3">
    <source>
        <dbReference type="Google" id="ProtNLM"/>
    </source>
</evidence>
<evidence type="ECO:0000313" key="2">
    <source>
        <dbReference type="Proteomes" id="UP000765509"/>
    </source>
</evidence>
<dbReference type="InterPro" id="IPR012337">
    <property type="entry name" value="RNaseH-like_sf"/>
</dbReference>
<proteinExistence type="predicted"/>
<dbReference type="OrthoDB" id="5592268at2759"/>
<accession>A0A9Q3KIL0</accession>
<reference evidence="1" key="1">
    <citation type="submission" date="2021-03" db="EMBL/GenBank/DDBJ databases">
        <title>Draft genome sequence of rust myrtle Austropuccinia psidii MF-1, a brazilian biotype.</title>
        <authorList>
            <person name="Quecine M.C."/>
            <person name="Pachon D.M.R."/>
            <person name="Bonatelli M.L."/>
            <person name="Correr F.H."/>
            <person name="Franceschini L.M."/>
            <person name="Leite T.F."/>
            <person name="Margarido G.R.A."/>
            <person name="Almeida C.A."/>
            <person name="Ferrarezi J.A."/>
            <person name="Labate C.A."/>
        </authorList>
    </citation>
    <scope>NUCLEOTIDE SEQUENCE</scope>
    <source>
        <strain evidence="1">MF-1</strain>
    </source>
</reference>
<dbReference type="Proteomes" id="UP000765509">
    <property type="component" value="Unassembled WGS sequence"/>
</dbReference>
<dbReference type="GO" id="GO:0003676">
    <property type="term" value="F:nucleic acid binding"/>
    <property type="evidence" value="ECO:0007669"/>
    <property type="project" value="InterPro"/>
</dbReference>